<dbReference type="CDD" id="cd17546">
    <property type="entry name" value="REC_hyHK_CKI1_RcsC-like"/>
    <property type="match status" value="1"/>
</dbReference>
<feature type="compositionally biased region" description="Basic and acidic residues" evidence="13">
    <location>
        <begin position="878"/>
        <end position="895"/>
    </location>
</feature>
<gene>
    <name evidence="17" type="ordered locus">TREPR_3151</name>
</gene>
<dbReference type="Gene3D" id="1.20.120.160">
    <property type="entry name" value="HPT domain"/>
    <property type="match status" value="1"/>
</dbReference>
<keyword evidence="9 14" id="KW-1133">Transmembrane helix</keyword>
<feature type="domain" description="Response regulatory" evidence="16">
    <location>
        <begin position="745"/>
        <end position="866"/>
    </location>
</feature>
<proteinExistence type="predicted"/>
<evidence type="ECO:0000256" key="1">
    <source>
        <dbReference type="ARBA" id="ARBA00000085"/>
    </source>
</evidence>
<feature type="region of interest" description="Disordered" evidence="13">
    <location>
        <begin position="874"/>
        <end position="902"/>
    </location>
</feature>
<dbReference type="InterPro" id="IPR036097">
    <property type="entry name" value="HisK_dim/P_sf"/>
</dbReference>
<evidence type="ECO:0000259" key="16">
    <source>
        <dbReference type="PROSITE" id="PS50110"/>
    </source>
</evidence>
<dbReference type="EC" id="2.7.13.3" evidence="3"/>
<keyword evidence="4" id="KW-1003">Cell membrane</keyword>
<dbReference type="GO" id="GO:0000155">
    <property type="term" value="F:phosphorelay sensor kinase activity"/>
    <property type="evidence" value="ECO:0007669"/>
    <property type="project" value="InterPro"/>
</dbReference>
<dbReference type="HOGENOM" id="CLU_290683_0_0_12"/>
<reference evidence="18" key="1">
    <citation type="submission" date="2009-12" db="EMBL/GenBank/DDBJ databases">
        <title>Complete sequence of Treponema primitia strain ZAS-2.</title>
        <authorList>
            <person name="Tetu S.G."/>
            <person name="Matson E."/>
            <person name="Ren Q."/>
            <person name="Seshadri R."/>
            <person name="Elbourne L."/>
            <person name="Hassan K.A."/>
            <person name="Durkin A."/>
            <person name="Radune D."/>
            <person name="Mohamoud Y."/>
            <person name="Shay R."/>
            <person name="Jin S."/>
            <person name="Zhang X."/>
            <person name="Lucey K."/>
            <person name="Ballor N.R."/>
            <person name="Ottesen E."/>
            <person name="Rosenthal R."/>
            <person name="Allen A."/>
            <person name="Leadbetter J.R."/>
            <person name="Paulsen I.T."/>
        </authorList>
    </citation>
    <scope>NUCLEOTIDE SEQUENCE [LARGE SCALE GENOMIC DNA]</scope>
    <source>
        <strain evidence="18">ATCC BAA-887 / DSM 12427 / ZAS-2</strain>
    </source>
</reference>
<evidence type="ECO:0000256" key="13">
    <source>
        <dbReference type="SAM" id="MobiDB-lite"/>
    </source>
</evidence>
<evidence type="ECO:0000256" key="7">
    <source>
        <dbReference type="ARBA" id="ARBA00022741"/>
    </source>
</evidence>
<feature type="domain" description="Histidine kinase" evidence="15">
    <location>
        <begin position="486"/>
        <end position="706"/>
    </location>
</feature>
<reference evidence="17 18" key="2">
    <citation type="journal article" date="2011" name="ISME J.">
        <title>RNA-seq reveals cooperative metabolic interactions between two termite-gut spirochete species in co-culture.</title>
        <authorList>
            <person name="Rosenthal A.Z."/>
            <person name="Matson E.G."/>
            <person name="Eldar A."/>
            <person name="Leadbetter J.R."/>
        </authorList>
    </citation>
    <scope>NUCLEOTIDE SEQUENCE [LARGE SCALE GENOMIC DNA]</scope>
    <source>
        <strain evidence="18">ATCC BAA-887 / DSM 12427 / ZAS-2</strain>
    </source>
</reference>
<dbReference type="InterPro" id="IPR004358">
    <property type="entry name" value="Sig_transdc_His_kin-like_C"/>
</dbReference>
<dbReference type="Pfam" id="PF02518">
    <property type="entry name" value="HATPase_c"/>
    <property type="match status" value="1"/>
</dbReference>
<dbReference type="PROSITE" id="PS50109">
    <property type="entry name" value="HIS_KIN"/>
    <property type="match status" value="1"/>
</dbReference>
<sequence>MKKPAQFAIYFLLAAVLIGAALFFPRPKNSVASPFRVALSDCPIYAKNGFTFQDIIREFSPLDWEAVALPKQGKPSLIIKDILGLKSSRPFLAPWADADQEFTMAIPFEVDTDAMRALRSSPPVTPGIYLAGIGDNWEIYLNGFLVHSEIHLDPKGQITKHRTRRGAGIPVYRDIFHTGTNILAIRIISPPGFDYGGLFYSAPHFIDDYRIVMRQSADQRTLIFCTVYIFVGLYTLMLFFLMRREEKYNFYYGIFSVMTGIYFIARSPIIHNLISDSAITQKIEYSALYILVFFLASFIEQLNFNRILLPAKLYGLFCFVLIVLQSFFSTEFADDALNLWRVVCMFMLIFVLGHDVIFTFCKDIHRQWKKHAYAKWNLLKVIQNGLTKTLFGNIVTVIIFLSLTAVVDTLDAAFIHTGIFLTRYSFFFVTTGMTIALAKHLTDSYNQVHQQKAELEILVGERTRELAEQVKIAESASRAKSEFLATMSHEIRTPLNAIIGLSNIVLEKALPETAHGSIEKIRVSGVTLLGIINDILDISKIETGNFEIIPVEYSTASLISESVRLNMVRIGEKPISFELSVSDDLPETLFGDELRIKQILNNILSNGIKYTKAGKVRLEITHEPFENGILLILKVSDTGIGIKQEDREKLFTEYSQLDTRANRKIEGTGLGLSITKKLLTLMNGTISVESEYGKGSTFTMTLPQKTIGNSVIGKEIAEMFAALRFMEESRNPVQDLKRAWMPYGRVLVVDDVAINLEVAQGLLEPYGLRVECASSGMKAIEMIKDEKHPYDLVLMDHMMPEMDGIETVRIIRNEIGTEYAKNIPIAALTANALTGNEAMFLANGFNGFVSKPIDIMELDEMLNKWVKAKQSAETLAQAEKERPGAAEAEKNESEKPVPGLDIPGGIKRYNSEKIYKRILTAYSKSAPAMLDTIREPNEKNLSDYMITVHGLKGASRGIDAVEIGNMAEELEFAAKAGDFQKLTKKNSSFIEAAEKLISDIRLYLDSQQTE</sequence>
<evidence type="ECO:0000313" key="17">
    <source>
        <dbReference type="EMBL" id="AEF83714.1"/>
    </source>
</evidence>
<dbReference type="Gene3D" id="3.40.50.2300">
    <property type="match status" value="1"/>
</dbReference>
<evidence type="ECO:0000256" key="9">
    <source>
        <dbReference type="ARBA" id="ARBA00022989"/>
    </source>
</evidence>
<feature type="transmembrane region" description="Helical" evidence="14">
    <location>
        <begin position="248"/>
        <end position="265"/>
    </location>
</feature>
<keyword evidence="6 14" id="KW-0812">Transmembrane</keyword>
<evidence type="ECO:0000256" key="11">
    <source>
        <dbReference type="ARBA" id="ARBA00023136"/>
    </source>
</evidence>
<feature type="transmembrane region" description="Helical" evidence="14">
    <location>
        <begin position="311"/>
        <end position="328"/>
    </location>
</feature>
<dbReference type="eggNOG" id="COG0642">
    <property type="taxonomic scope" value="Bacteria"/>
</dbReference>
<dbReference type="InterPro" id="IPR011006">
    <property type="entry name" value="CheY-like_superfamily"/>
</dbReference>
<keyword evidence="5 12" id="KW-0597">Phosphoprotein</keyword>
<dbReference type="SMART" id="SM00448">
    <property type="entry name" value="REC"/>
    <property type="match status" value="1"/>
</dbReference>
<dbReference type="SUPFAM" id="SSF47384">
    <property type="entry name" value="Homodimeric domain of signal transducing histidine kinase"/>
    <property type="match status" value="1"/>
</dbReference>
<feature type="transmembrane region" description="Helical" evidence="14">
    <location>
        <begin position="340"/>
        <end position="361"/>
    </location>
</feature>
<dbReference type="PROSITE" id="PS50110">
    <property type="entry name" value="RESPONSE_REGULATORY"/>
    <property type="match status" value="1"/>
</dbReference>
<evidence type="ECO:0000256" key="12">
    <source>
        <dbReference type="PROSITE-ProRule" id="PRU00169"/>
    </source>
</evidence>
<dbReference type="InterPro" id="IPR003661">
    <property type="entry name" value="HisK_dim/P_dom"/>
</dbReference>
<feature type="transmembrane region" description="Helical" evidence="14">
    <location>
        <begin position="390"/>
        <end position="407"/>
    </location>
</feature>
<dbReference type="SMART" id="SM00388">
    <property type="entry name" value="HisKA"/>
    <property type="match status" value="1"/>
</dbReference>
<dbReference type="CDD" id="cd00082">
    <property type="entry name" value="HisKA"/>
    <property type="match status" value="1"/>
</dbReference>
<evidence type="ECO:0000256" key="6">
    <source>
        <dbReference type="ARBA" id="ARBA00022692"/>
    </source>
</evidence>
<evidence type="ECO:0000313" key="18">
    <source>
        <dbReference type="Proteomes" id="UP000009223"/>
    </source>
</evidence>
<dbReference type="Pfam" id="PF00072">
    <property type="entry name" value="Response_reg"/>
    <property type="match status" value="1"/>
</dbReference>
<dbReference type="RefSeq" id="WP_015707112.1">
    <property type="nucleotide sequence ID" value="NC_015578.1"/>
</dbReference>
<keyword evidence="7" id="KW-0547">Nucleotide-binding</keyword>
<dbReference type="SUPFAM" id="SSF55874">
    <property type="entry name" value="ATPase domain of HSP90 chaperone/DNA topoisomerase II/histidine kinase"/>
    <property type="match status" value="1"/>
</dbReference>
<dbReference type="AlphaFoldDB" id="F5YLS8"/>
<keyword evidence="8" id="KW-0067">ATP-binding</keyword>
<dbReference type="EMBL" id="CP001843">
    <property type="protein sequence ID" value="AEF83714.1"/>
    <property type="molecule type" value="Genomic_DNA"/>
</dbReference>
<evidence type="ECO:0000259" key="15">
    <source>
        <dbReference type="PROSITE" id="PS50109"/>
    </source>
</evidence>
<feature type="transmembrane region" description="Helical" evidence="14">
    <location>
        <begin position="221"/>
        <end position="241"/>
    </location>
</feature>
<dbReference type="PRINTS" id="PR00344">
    <property type="entry name" value="BCTRLSENSOR"/>
</dbReference>
<dbReference type="STRING" id="545694.TREPR_3151"/>
<dbReference type="Gene3D" id="1.10.287.130">
    <property type="match status" value="1"/>
</dbReference>
<accession>F5YLS8</accession>
<comment type="subcellular location">
    <subcellularLocation>
        <location evidence="2">Cell membrane</location>
        <topology evidence="2">Multi-pass membrane protein</topology>
    </subcellularLocation>
</comment>
<keyword evidence="10" id="KW-0902">Two-component regulatory system</keyword>
<dbReference type="PANTHER" id="PTHR45339">
    <property type="entry name" value="HYBRID SIGNAL TRANSDUCTION HISTIDINE KINASE J"/>
    <property type="match status" value="1"/>
</dbReference>
<evidence type="ECO:0000256" key="10">
    <source>
        <dbReference type="ARBA" id="ARBA00023012"/>
    </source>
</evidence>
<dbReference type="GO" id="GO:0005524">
    <property type="term" value="F:ATP binding"/>
    <property type="evidence" value="ECO:0007669"/>
    <property type="project" value="UniProtKB-KW"/>
</dbReference>
<protein>
    <recommendedName>
        <fullName evidence="3">histidine kinase</fullName>
        <ecNumber evidence="3">2.7.13.3</ecNumber>
    </recommendedName>
</protein>
<dbReference type="Gene3D" id="3.30.565.10">
    <property type="entry name" value="Histidine kinase-like ATPase, C-terminal domain"/>
    <property type="match status" value="1"/>
</dbReference>
<dbReference type="InterPro" id="IPR003594">
    <property type="entry name" value="HATPase_dom"/>
</dbReference>
<evidence type="ECO:0000256" key="5">
    <source>
        <dbReference type="ARBA" id="ARBA00022553"/>
    </source>
</evidence>
<evidence type="ECO:0000256" key="4">
    <source>
        <dbReference type="ARBA" id="ARBA00022475"/>
    </source>
</evidence>
<dbReference type="KEGG" id="tpi:TREPR_3151"/>
<dbReference type="SUPFAM" id="SSF52172">
    <property type="entry name" value="CheY-like"/>
    <property type="match status" value="1"/>
</dbReference>
<dbReference type="InterPro" id="IPR036890">
    <property type="entry name" value="HATPase_C_sf"/>
</dbReference>
<keyword evidence="18" id="KW-1185">Reference proteome</keyword>
<dbReference type="InterPro" id="IPR005467">
    <property type="entry name" value="His_kinase_dom"/>
</dbReference>
<organism evidence="17 18">
    <name type="scientific">Treponema primitia (strain ATCC BAA-887 / DSM 12427 / ZAS-2)</name>
    <dbReference type="NCBI Taxonomy" id="545694"/>
    <lineage>
        <taxon>Bacteria</taxon>
        <taxon>Pseudomonadati</taxon>
        <taxon>Spirochaetota</taxon>
        <taxon>Spirochaetia</taxon>
        <taxon>Spirochaetales</taxon>
        <taxon>Treponemataceae</taxon>
        <taxon>Treponema</taxon>
    </lineage>
</organism>
<evidence type="ECO:0000256" key="3">
    <source>
        <dbReference type="ARBA" id="ARBA00012438"/>
    </source>
</evidence>
<dbReference type="FunFam" id="3.30.565.10:FF:000010">
    <property type="entry name" value="Sensor histidine kinase RcsC"/>
    <property type="match status" value="1"/>
</dbReference>
<evidence type="ECO:0000256" key="14">
    <source>
        <dbReference type="SAM" id="Phobius"/>
    </source>
</evidence>
<keyword evidence="11 14" id="KW-0472">Membrane</keyword>
<dbReference type="CDD" id="cd16922">
    <property type="entry name" value="HATPase_EvgS-ArcB-TorS-like"/>
    <property type="match status" value="1"/>
</dbReference>
<feature type="modified residue" description="4-aspartylphosphate" evidence="12">
    <location>
        <position position="796"/>
    </location>
</feature>
<evidence type="ECO:0000256" key="8">
    <source>
        <dbReference type="ARBA" id="ARBA00022840"/>
    </source>
</evidence>
<evidence type="ECO:0000256" key="2">
    <source>
        <dbReference type="ARBA" id="ARBA00004651"/>
    </source>
</evidence>
<dbReference type="InterPro" id="IPR001789">
    <property type="entry name" value="Sig_transdc_resp-reg_receiver"/>
</dbReference>
<comment type="catalytic activity">
    <reaction evidence="1">
        <text>ATP + protein L-histidine = ADP + protein N-phospho-L-histidine.</text>
        <dbReference type="EC" id="2.7.13.3"/>
    </reaction>
</comment>
<feature type="transmembrane region" description="Helical" evidence="14">
    <location>
        <begin position="285"/>
        <end position="304"/>
    </location>
</feature>
<dbReference type="SMART" id="SM00387">
    <property type="entry name" value="HATPase_c"/>
    <property type="match status" value="1"/>
</dbReference>
<dbReference type="PANTHER" id="PTHR45339:SF1">
    <property type="entry name" value="HYBRID SIGNAL TRANSDUCTION HISTIDINE KINASE J"/>
    <property type="match status" value="1"/>
</dbReference>
<name>F5YLS8_TREPZ</name>
<dbReference type="SUPFAM" id="SSF47226">
    <property type="entry name" value="Histidine-containing phosphotransfer domain, HPT domain"/>
    <property type="match status" value="1"/>
</dbReference>
<dbReference type="Proteomes" id="UP000009223">
    <property type="component" value="Chromosome"/>
</dbReference>
<dbReference type="Pfam" id="PF00512">
    <property type="entry name" value="HisKA"/>
    <property type="match status" value="1"/>
</dbReference>
<dbReference type="InterPro" id="IPR036641">
    <property type="entry name" value="HPT_dom_sf"/>
</dbReference>
<keyword evidence="17" id="KW-0418">Kinase</keyword>
<keyword evidence="17" id="KW-0808">Transferase</keyword>
<dbReference type="GO" id="GO:0005886">
    <property type="term" value="C:plasma membrane"/>
    <property type="evidence" value="ECO:0007669"/>
    <property type="project" value="UniProtKB-SubCell"/>
</dbReference>